<protein>
    <submittedName>
        <fullName evidence="2">Uncharacterized protein</fullName>
    </submittedName>
</protein>
<evidence type="ECO:0000256" key="1">
    <source>
        <dbReference type="SAM" id="MobiDB-lite"/>
    </source>
</evidence>
<evidence type="ECO:0000313" key="3">
    <source>
        <dbReference type="Proteomes" id="UP001552299"/>
    </source>
</evidence>
<gene>
    <name evidence="2" type="ORF">M5K25_007965</name>
</gene>
<sequence length="71" mass="7745">MNGERYRVVEDEEEDEEDGGKEGGAEEEFGGGGEELGAGKAAKVGVVAFEFIGFARVGGRGHEWRRWRRSG</sequence>
<evidence type="ECO:0000313" key="2">
    <source>
        <dbReference type="EMBL" id="KAL0920946.1"/>
    </source>
</evidence>
<feature type="region of interest" description="Disordered" evidence="1">
    <location>
        <begin position="1"/>
        <end position="37"/>
    </location>
</feature>
<dbReference type="AlphaFoldDB" id="A0ABD0VEA1"/>
<dbReference type="EMBL" id="JANQDX010000007">
    <property type="protein sequence ID" value="KAL0920946.1"/>
    <property type="molecule type" value="Genomic_DNA"/>
</dbReference>
<proteinExistence type="predicted"/>
<name>A0ABD0VEA1_DENTH</name>
<accession>A0ABD0VEA1</accession>
<comment type="caution">
    <text evidence="2">The sequence shown here is derived from an EMBL/GenBank/DDBJ whole genome shotgun (WGS) entry which is preliminary data.</text>
</comment>
<keyword evidence="3" id="KW-1185">Reference proteome</keyword>
<dbReference type="Proteomes" id="UP001552299">
    <property type="component" value="Unassembled WGS sequence"/>
</dbReference>
<reference evidence="2 3" key="1">
    <citation type="journal article" date="2024" name="Plant Biotechnol. J.">
        <title>Dendrobium thyrsiflorum genome and its molecular insights into genes involved in important horticultural traits.</title>
        <authorList>
            <person name="Chen B."/>
            <person name="Wang J.Y."/>
            <person name="Zheng P.J."/>
            <person name="Li K.L."/>
            <person name="Liang Y.M."/>
            <person name="Chen X.F."/>
            <person name="Zhang C."/>
            <person name="Zhao X."/>
            <person name="He X."/>
            <person name="Zhang G.Q."/>
            <person name="Liu Z.J."/>
            <person name="Xu Q."/>
        </authorList>
    </citation>
    <scope>NUCLEOTIDE SEQUENCE [LARGE SCALE GENOMIC DNA]</scope>
    <source>
        <strain evidence="2">GZMU011</strain>
    </source>
</reference>
<feature type="compositionally biased region" description="Acidic residues" evidence="1">
    <location>
        <begin position="10"/>
        <end position="29"/>
    </location>
</feature>
<organism evidence="2 3">
    <name type="scientific">Dendrobium thyrsiflorum</name>
    <name type="common">Pinecone-like raceme dendrobium</name>
    <name type="synonym">Orchid</name>
    <dbReference type="NCBI Taxonomy" id="117978"/>
    <lineage>
        <taxon>Eukaryota</taxon>
        <taxon>Viridiplantae</taxon>
        <taxon>Streptophyta</taxon>
        <taxon>Embryophyta</taxon>
        <taxon>Tracheophyta</taxon>
        <taxon>Spermatophyta</taxon>
        <taxon>Magnoliopsida</taxon>
        <taxon>Liliopsida</taxon>
        <taxon>Asparagales</taxon>
        <taxon>Orchidaceae</taxon>
        <taxon>Epidendroideae</taxon>
        <taxon>Malaxideae</taxon>
        <taxon>Dendrobiinae</taxon>
        <taxon>Dendrobium</taxon>
    </lineage>
</organism>